<evidence type="ECO:0000256" key="1">
    <source>
        <dbReference type="ARBA" id="ARBA00001933"/>
    </source>
</evidence>
<sequence>MTFHREETVQIPESDLEGMSLDTLAVRAGQLRTAQLEHSDAIFPTSSFVYGSAAQAAARFGGDEPGNIYSRFTNPTVQAFEGRIAAMEGGDRAVATSSGMAAILSTCMALLKSGDHVICSRGVFGTTNVLFQKYMAKFGVETTFVSLTDTQDWDSAVRSNTRMLFVETPSNPLCEVADMAALAKLAHDNNALFVVDNCFLTPVLQRPLEHGADIVIHSATKYLDGQGRCVGGVVVGPAKLMDEVYGFLRSAGPTMSPFNAWVFHKGLETLPIRMRAHCDNALELAKWLEQQPEVEHVYYAGLESHPQHALAKKQQKGFGGVLSFCLKGGREEAWTFIDATRMISITANLGDVKTTITHPATTTHGRLSPEDKARAGITENLLRVSVGIEAVEDLKTDLYRGFQTLQNASNT</sequence>
<keyword evidence="2 3" id="KW-0663">Pyridoxal phosphate</keyword>
<evidence type="ECO:0000313" key="5">
    <source>
        <dbReference type="EMBL" id="MBU2875165.1"/>
    </source>
</evidence>
<dbReference type="InterPro" id="IPR006234">
    <property type="entry name" value="O-succ-hSer_sulfhydrylase"/>
</dbReference>
<gene>
    <name evidence="3" type="primary">metZ</name>
    <name evidence="5" type="ORF">KO508_14255</name>
</gene>
<accession>A0ABS6ACC0</accession>
<dbReference type="NCBIfam" id="NF006003">
    <property type="entry name" value="PRK08133.1"/>
    <property type="match status" value="1"/>
</dbReference>
<dbReference type="PANTHER" id="PTHR11808">
    <property type="entry name" value="TRANS-SULFURATION ENZYME FAMILY MEMBER"/>
    <property type="match status" value="1"/>
</dbReference>
<comment type="cofactor">
    <cofactor evidence="1 3 4">
        <name>pyridoxal 5'-phosphate</name>
        <dbReference type="ChEBI" id="CHEBI:597326"/>
    </cofactor>
</comment>
<dbReference type="Proteomes" id="UP000753376">
    <property type="component" value="Unassembled WGS sequence"/>
</dbReference>
<reference evidence="5 6" key="1">
    <citation type="submission" date="2021-05" db="EMBL/GenBank/DDBJ databases">
        <title>Draft genomes of bacteria isolated from model marine particles.</title>
        <authorList>
            <person name="Datta M.S."/>
            <person name="Schwartzman J.A."/>
            <person name="Enke T.N."/>
            <person name="Saavedra J."/>
            <person name="Cermak N."/>
            <person name="Cordero O.X."/>
        </authorList>
    </citation>
    <scope>NUCLEOTIDE SEQUENCE [LARGE SCALE GENOMIC DNA]</scope>
    <source>
        <strain evidence="5 6">D2M19</strain>
    </source>
</reference>
<dbReference type="EC" id="2.5.1.-" evidence="3"/>
<name>A0ABS6ACC0_9GAMM</name>
<comment type="pathway">
    <text evidence="3">Amino-acid biosynthesis; L-methionine biosynthesis via de novo pathway; L-homocysteine from O-succinyl-L-homoserine: step 1/1.</text>
</comment>
<dbReference type="NCBIfam" id="TIGR01325">
    <property type="entry name" value="O_suc_HS_sulf"/>
    <property type="match status" value="1"/>
</dbReference>
<comment type="catalytic activity">
    <reaction evidence="3">
        <text>O-succinyl-L-homoserine + hydrogen sulfide = L-homocysteine + succinate</text>
        <dbReference type="Rhea" id="RHEA:27826"/>
        <dbReference type="ChEBI" id="CHEBI:29919"/>
        <dbReference type="ChEBI" id="CHEBI:30031"/>
        <dbReference type="ChEBI" id="CHEBI:57661"/>
        <dbReference type="ChEBI" id="CHEBI:58199"/>
    </reaction>
</comment>
<dbReference type="CDD" id="cd00614">
    <property type="entry name" value="CGS_like"/>
    <property type="match status" value="1"/>
</dbReference>
<organism evidence="5 6">
    <name type="scientific">Marinobacter salexigens</name>
    <dbReference type="NCBI Taxonomy" id="1925763"/>
    <lineage>
        <taxon>Bacteria</taxon>
        <taxon>Pseudomonadati</taxon>
        <taxon>Pseudomonadota</taxon>
        <taxon>Gammaproteobacteria</taxon>
        <taxon>Pseudomonadales</taxon>
        <taxon>Marinobacteraceae</taxon>
        <taxon>Marinobacter</taxon>
    </lineage>
</organism>
<keyword evidence="3" id="KW-0028">Amino-acid biosynthesis</keyword>
<dbReference type="InterPro" id="IPR000277">
    <property type="entry name" value="Cys/Met-Metab_PyrdxlP-dep_enz"/>
</dbReference>
<feature type="modified residue" description="N6-(pyridoxal phosphate)lysine" evidence="3">
    <location>
        <position position="221"/>
    </location>
</feature>
<evidence type="ECO:0000313" key="6">
    <source>
        <dbReference type="Proteomes" id="UP000753376"/>
    </source>
</evidence>
<dbReference type="PANTHER" id="PTHR11808:SF80">
    <property type="entry name" value="CYSTATHIONINE GAMMA-LYASE"/>
    <property type="match status" value="1"/>
</dbReference>
<dbReference type="Pfam" id="PF01053">
    <property type="entry name" value="Cys_Met_Meta_PP"/>
    <property type="match status" value="1"/>
</dbReference>
<evidence type="ECO:0000256" key="2">
    <source>
        <dbReference type="ARBA" id="ARBA00022898"/>
    </source>
</evidence>
<evidence type="ECO:0000256" key="3">
    <source>
        <dbReference type="HAMAP-Rule" id="MF_02056"/>
    </source>
</evidence>
<protein>
    <recommendedName>
        <fullName evidence="3">O-succinylhomoserine sulfhydrylase</fullName>
        <shortName evidence="3">OSH sulfhydrylase</shortName>
        <shortName evidence="3">OSHS sulfhydrylase</shortName>
        <ecNumber evidence="3">2.5.1.-</ecNumber>
    </recommendedName>
</protein>
<keyword evidence="3" id="KW-0486">Methionine biosynthesis</keyword>
<dbReference type="GO" id="GO:0016829">
    <property type="term" value="F:lyase activity"/>
    <property type="evidence" value="ECO:0007669"/>
    <property type="project" value="UniProtKB-KW"/>
</dbReference>
<dbReference type="PROSITE" id="PS00868">
    <property type="entry name" value="CYS_MET_METAB_PP"/>
    <property type="match status" value="1"/>
</dbReference>
<keyword evidence="3" id="KW-0808">Transferase</keyword>
<comment type="similarity">
    <text evidence="3">Belongs to the trans-sulfuration enzymes family. MetZ subfamily.</text>
</comment>
<comment type="subunit">
    <text evidence="3">Homotetramer.</text>
</comment>
<dbReference type="EMBL" id="JAHKPV010000021">
    <property type="protein sequence ID" value="MBU2875165.1"/>
    <property type="molecule type" value="Genomic_DNA"/>
</dbReference>
<comment type="caution">
    <text evidence="5">The sequence shown here is derived from an EMBL/GenBank/DDBJ whole genome shotgun (WGS) entry which is preliminary data.</text>
</comment>
<proteinExistence type="inferred from homology"/>
<dbReference type="PIRSF" id="PIRSF001434">
    <property type="entry name" value="CGS"/>
    <property type="match status" value="1"/>
</dbReference>
<dbReference type="InterPro" id="IPR054542">
    <property type="entry name" value="Cys_met_metab_PP"/>
</dbReference>
<dbReference type="RefSeq" id="WP_216008985.1">
    <property type="nucleotide sequence ID" value="NZ_JAHKPV010000021.1"/>
</dbReference>
<keyword evidence="5" id="KW-0456">Lyase</keyword>
<comment type="function">
    <text evidence="3">Catalyzes the formation of L-homocysteine from O-succinyl-L-homoserine (OSHS) and hydrogen sulfide.</text>
</comment>
<keyword evidence="6" id="KW-1185">Reference proteome</keyword>
<evidence type="ECO:0000256" key="4">
    <source>
        <dbReference type="RuleBase" id="RU362118"/>
    </source>
</evidence>
<dbReference type="HAMAP" id="MF_02056">
    <property type="entry name" value="MetZ"/>
    <property type="match status" value="1"/>
</dbReference>